<dbReference type="InterPro" id="IPR000756">
    <property type="entry name" value="Diacylglycerol_kin_accessory"/>
</dbReference>
<evidence type="ECO:0000256" key="9">
    <source>
        <dbReference type="ARBA" id="ARBA00022840"/>
    </source>
</evidence>
<keyword evidence="5" id="KW-0677">Repeat</keyword>
<dbReference type="Pfam" id="PF00781">
    <property type="entry name" value="DAGK_cat"/>
    <property type="match status" value="1"/>
</dbReference>
<dbReference type="EMBL" id="JAPXFL010000003">
    <property type="protein sequence ID" value="KAK9508997.1"/>
    <property type="molecule type" value="Genomic_DNA"/>
</dbReference>
<reference evidence="15 16" key="1">
    <citation type="submission" date="2022-12" db="EMBL/GenBank/DDBJ databases">
        <title>Chromosome-level genome assembly of true bugs.</title>
        <authorList>
            <person name="Ma L."/>
            <person name="Li H."/>
        </authorList>
    </citation>
    <scope>NUCLEOTIDE SEQUENCE [LARGE SCALE GENOMIC DNA]</scope>
    <source>
        <strain evidence="15">Lab_2022b</strain>
    </source>
</reference>
<keyword evidence="9 10" id="KW-0067">ATP-binding</keyword>
<proteinExistence type="inferred from homology"/>
<feature type="transmembrane region" description="Helical" evidence="12">
    <location>
        <begin position="6"/>
        <end position="26"/>
    </location>
</feature>
<keyword evidence="8" id="KW-0862">Zinc</keyword>
<dbReference type="CDD" id="cd20801">
    <property type="entry name" value="C1_DGKepsilon_typeIII_rpt1"/>
    <property type="match status" value="1"/>
</dbReference>
<dbReference type="InterPro" id="IPR037607">
    <property type="entry name" value="DGK"/>
</dbReference>
<feature type="region of interest" description="Disordered" evidence="11">
    <location>
        <begin position="524"/>
        <end position="549"/>
    </location>
</feature>
<dbReference type="SUPFAM" id="SSF57889">
    <property type="entry name" value="Cysteine-rich domain"/>
    <property type="match status" value="1"/>
</dbReference>
<dbReference type="SMART" id="SM00046">
    <property type="entry name" value="DAGKc"/>
    <property type="match status" value="1"/>
</dbReference>
<organism evidence="15 16">
    <name type="scientific">Rhynocoris fuscipes</name>
    <dbReference type="NCBI Taxonomy" id="488301"/>
    <lineage>
        <taxon>Eukaryota</taxon>
        <taxon>Metazoa</taxon>
        <taxon>Ecdysozoa</taxon>
        <taxon>Arthropoda</taxon>
        <taxon>Hexapoda</taxon>
        <taxon>Insecta</taxon>
        <taxon>Pterygota</taxon>
        <taxon>Neoptera</taxon>
        <taxon>Paraneoptera</taxon>
        <taxon>Hemiptera</taxon>
        <taxon>Heteroptera</taxon>
        <taxon>Panheteroptera</taxon>
        <taxon>Cimicomorpha</taxon>
        <taxon>Reduviidae</taxon>
        <taxon>Harpactorinae</taxon>
        <taxon>Harpactorini</taxon>
        <taxon>Rhynocoris</taxon>
    </lineage>
</organism>
<evidence type="ECO:0000256" key="6">
    <source>
        <dbReference type="ARBA" id="ARBA00022741"/>
    </source>
</evidence>
<dbReference type="InterPro" id="IPR001206">
    <property type="entry name" value="Diacylglycerol_kinase_cat_dom"/>
</dbReference>
<evidence type="ECO:0000256" key="12">
    <source>
        <dbReference type="SAM" id="Phobius"/>
    </source>
</evidence>
<keyword evidence="12" id="KW-0812">Transmembrane</keyword>
<dbReference type="EC" id="2.7.1.107" evidence="10"/>
<dbReference type="Gene3D" id="3.30.60.20">
    <property type="match status" value="1"/>
</dbReference>
<dbReference type="GO" id="GO:0007200">
    <property type="term" value="P:phospholipase C-activating G protein-coupled receptor signaling pathway"/>
    <property type="evidence" value="ECO:0007669"/>
    <property type="project" value="InterPro"/>
</dbReference>
<evidence type="ECO:0000256" key="11">
    <source>
        <dbReference type="SAM" id="MobiDB-lite"/>
    </source>
</evidence>
<evidence type="ECO:0000256" key="4">
    <source>
        <dbReference type="ARBA" id="ARBA00022723"/>
    </source>
</evidence>
<evidence type="ECO:0000256" key="1">
    <source>
        <dbReference type="ARBA" id="ARBA00001383"/>
    </source>
</evidence>
<dbReference type="SUPFAM" id="SSF111331">
    <property type="entry name" value="NAD kinase/diacylglycerol kinase-like"/>
    <property type="match status" value="1"/>
</dbReference>
<keyword evidence="4" id="KW-0479">Metal-binding</keyword>
<evidence type="ECO:0000256" key="8">
    <source>
        <dbReference type="ARBA" id="ARBA00022833"/>
    </source>
</evidence>
<evidence type="ECO:0000313" key="15">
    <source>
        <dbReference type="EMBL" id="KAK9508997.1"/>
    </source>
</evidence>
<dbReference type="PROSITE" id="PS00479">
    <property type="entry name" value="ZF_DAG_PE_1"/>
    <property type="match status" value="1"/>
</dbReference>
<gene>
    <name evidence="15" type="ORF">O3M35_006420</name>
</gene>
<keyword evidence="12" id="KW-0472">Membrane</keyword>
<dbReference type="Gene3D" id="2.60.200.40">
    <property type="match status" value="1"/>
</dbReference>
<keyword evidence="16" id="KW-1185">Reference proteome</keyword>
<evidence type="ECO:0000259" key="14">
    <source>
        <dbReference type="PROSITE" id="PS50146"/>
    </source>
</evidence>
<evidence type="ECO:0000256" key="7">
    <source>
        <dbReference type="ARBA" id="ARBA00022777"/>
    </source>
</evidence>
<evidence type="ECO:0000256" key="3">
    <source>
        <dbReference type="ARBA" id="ARBA00022679"/>
    </source>
</evidence>
<dbReference type="Proteomes" id="UP001461498">
    <property type="component" value="Unassembled WGS sequence"/>
</dbReference>
<dbReference type="PROSITE" id="PS50081">
    <property type="entry name" value="ZF_DAG_PE_2"/>
    <property type="match status" value="1"/>
</dbReference>
<dbReference type="Gene3D" id="3.40.50.10330">
    <property type="entry name" value="Probable inorganic polyphosphate/atp-NAD kinase, domain 1"/>
    <property type="match status" value="1"/>
</dbReference>
<dbReference type="Pfam" id="PF00609">
    <property type="entry name" value="DAGK_acc"/>
    <property type="match status" value="1"/>
</dbReference>
<evidence type="ECO:0000259" key="13">
    <source>
        <dbReference type="PROSITE" id="PS50081"/>
    </source>
</evidence>
<dbReference type="PANTHER" id="PTHR11255:SF118">
    <property type="entry name" value="DIACYLGLYCEROL KINASE EPSILON"/>
    <property type="match status" value="1"/>
</dbReference>
<dbReference type="GO" id="GO:0046872">
    <property type="term" value="F:metal ion binding"/>
    <property type="evidence" value="ECO:0007669"/>
    <property type="project" value="UniProtKB-KW"/>
</dbReference>
<dbReference type="GO" id="GO:0004143">
    <property type="term" value="F:ATP-dependent diacylglycerol kinase activity"/>
    <property type="evidence" value="ECO:0007669"/>
    <property type="project" value="UniProtKB-EC"/>
</dbReference>
<dbReference type="SMART" id="SM00109">
    <property type="entry name" value="C1"/>
    <property type="match status" value="2"/>
</dbReference>
<dbReference type="InterPro" id="IPR017438">
    <property type="entry name" value="ATP-NAD_kinase_N"/>
</dbReference>
<comment type="similarity">
    <text evidence="2 10">Belongs to the eukaryotic diacylglycerol kinase family.</text>
</comment>
<keyword evidence="3 10" id="KW-0808">Transferase</keyword>
<evidence type="ECO:0000256" key="10">
    <source>
        <dbReference type="RuleBase" id="RU361128"/>
    </source>
</evidence>
<dbReference type="AlphaFoldDB" id="A0AAW1DF11"/>
<keyword evidence="12" id="KW-1133">Transmembrane helix</keyword>
<sequence length="549" mass="62052">MSELSLENVILPVGITVIFIIILNLYNTYGSRALGIKFTGAKDHSWKMVYESDKSFRCNICDLLLINVDTYYCDCCGLCADTPCVKKANKKFTCKETYVENEGPMKHRYVKGNLPEGSECEVCEEECVDDLKCIWCLRTVHNSCQQMLGDVCDFGKYKKYILPPNNVILTKKRTRVSTIVKYFYFTEPPWANNWTPLFVLANCTSGNMMGSLVLSHFRTILNPLQVIDLSEKSPSIIADWLLVLPGSAKPIIVVAGGDGTVAWVLSELKKIKLNKVPPVSIIPLGTGNDLSRVLGWGKEEPQPFSTKSIINNISKADVVNLDRWMVNLKNRSRLSRHKSSCLMYNYLSIGVDALVTLDFHNTRKSRFYIYSNRIINKLLYLIFGTQQVMERQCKGLEQYIELYLDGHLIKLPELESIVVLNIPSWGAGVYLWPLGLEDDEIEDIGKQSMDDGKLEVVAISSSFHIAQLQVGLSEPHRLGQASDVKIIVKKKTAMQIDGEPWMQQPCDIHIKLDGQALMLKNTSDEENDRAEQQMNENSYLQAMHPLSTL</sequence>
<evidence type="ECO:0000313" key="16">
    <source>
        <dbReference type="Proteomes" id="UP001461498"/>
    </source>
</evidence>
<dbReference type="InterPro" id="IPR016064">
    <property type="entry name" value="NAD/diacylglycerol_kinase_sf"/>
</dbReference>
<dbReference type="InterPro" id="IPR046349">
    <property type="entry name" value="C1-like_sf"/>
</dbReference>
<dbReference type="Pfam" id="PF00130">
    <property type="entry name" value="C1_1"/>
    <property type="match status" value="1"/>
</dbReference>
<protein>
    <recommendedName>
        <fullName evidence="10">Diacylglycerol kinase</fullName>
        <shortName evidence="10">DAG kinase</shortName>
        <ecNumber evidence="10">2.7.1.107</ecNumber>
    </recommendedName>
</protein>
<dbReference type="GO" id="GO:0005524">
    <property type="term" value="F:ATP binding"/>
    <property type="evidence" value="ECO:0007669"/>
    <property type="project" value="UniProtKB-KW"/>
</dbReference>
<comment type="caution">
    <text evidence="15">The sequence shown here is derived from an EMBL/GenBank/DDBJ whole genome shotgun (WGS) entry which is preliminary data.</text>
</comment>
<keyword evidence="7 10" id="KW-0418">Kinase</keyword>
<feature type="domain" description="Phorbol-ester/DAG-type" evidence="13">
    <location>
        <begin position="106"/>
        <end position="152"/>
    </location>
</feature>
<dbReference type="SMART" id="SM00045">
    <property type="entry name" value="DAGKa"/>
    <property type="match status" value="1"/>
</dbReference>
<keyword evidence="6 10" id="KW-0547">Nucleotide-binding</keyword>
<dbReference type="InterPro" id="IPR002219">
    <property type="entry name" value="PKC_DAG/PE"/>
</dbReference>
<comment type="catalytic activity">
    <reaction evidence="1 10">
        <text>a 1,2-diacyl-sn-glycerol + ATP = a 1,2-diacyl-sn-glycero-3-phosphate + ADP + H(+)</text>
        <dbReference type="Rhea" id="RHEA:10272"/>
        <dbReference type="ChEBI" id="CHEBI:15378"/>
        <dbReference type="ChEBI" id="CHEBI:17815"/>
        <dbReference type="ChEBI" id="CHEBI:30616"/>
        <dbReference type="ChEBI" id="CHEBI:58608"/>
        <dbReference type="ChEBI" id="CHEBI:456216"/>
        <dbReference type="EC" id="2.7.1.107"/>
    </reaction>
</comment>
<dbReference type="PROSITE" id="PS50146">
    <property type="entry name" value="DAGK"/>
    <property type="match status" value="1"/>
</dbReference>
<feature type="domain" description="DAGKc" evidence="14">
    <location>
        <begin position="192"/>
        <end position="330"/>
    </location>
</feature>
<dbReference type="GO" id="GO:0016020">
    <property type="term" value="C:membrane"/>
    <property type="evidence" value="ECO:0007669"/>
    <property type="project" value="TreeGrafter"/>
</dbReference>
<evidence type="ECO:0000256" key="5">
    <source>
        <dbReference type="ARBA" id="ARBA00022737"/>
    </source>
</evidence>
<dbReference type="PANTHER" id="PTHR11255">
    <property type="entry name" value="DIACYLGLYCEROL KINASE"/>
    <property type="match status" value="1"/>
</dbReference>
<evidence type="ECO:0000256" key="2">
    <source>
        <dbReference type="ARBA" id="ARBA00009280"/>
    </source>
</evidence>
<name>A0AAW1DF11_9HEMI</name>
<accession>A0AAW1DF11</accession>